<comment type="caution">
    <text evidence="1">The sequence shown here is derived from an EMBL/GenBank/DDBJ whole genome shotgun (WGS) entry which is preliminary data.</text>
</comment>
<organism evidence="1">
    <name type="scientific">Leptospirillum ferriphilum</name>
    <dbReference type="NCBI Taxonomy" id="178606"/>
    <lineage>
        <taxon>Bacteria</taxon>
        <taxon>Pseudomonadati</taxon>
        <taxon>Nitrospirota</taxon>
        <taxon>Nitrospiria</taxon>
        <taxon>Nitrospirales</taxon>
        <taxon>Nitrospiraceae</taxon>
        <taxon>Leptospirillum</taxon>
    </lineage>
</organism>
<reference evidence="1" key="1">
    <citation type="journal article" date="2020" name="mSystems">
        <title>Genome- and Community-Level Interaction Insights into Carbon Utilization and Element Cycling Functions of Hydrothermarchaeota in Hydrothermal Sediment.</title>
        <authorList>
            <person name="Zhou Z."/>
            <person name="Liu Y."/>
            <person name="Xu W."/>
            <person name="Pan J."/>
            <person name="Luo Z.H."/>
            <person name="Li M."/>
        </authorList>
    </citation>
    <scope>NUCLEOTIDE SEQUENCE [LARGE SCALE GENOMIC DNA]</scope>
    <source>
        <strain evidence="1">SpSt-902</strain>
    </source>
</reference>
<dbReference type="EMBL" id="DTMM01000002">
    <property type="protein sequence ID" value="HFT92341.1"/>
    <property type="molecule type" value="Genomic_DNA"/>
</dbReference>
<accession>A0A7C3LT62</accession>
<dbReference type="AlphaFoldDB" id="A0A7C3LT62"/>
<name>A0A7C3LT62_9BACT</name>
<gene>
    <name evidence="1" type="ORF">ENX03_00080</name>
</gene>
<sequence>MFRLVSFGGYLAYTLVLWRVIHFAFEILHTGPYWAMRVLVIESREGREGRRMETGGWEILNNIRTTVQGFREFGGGAERGGQV</sequence>
<protein>
    <submittedName>
        <fullName evidence="1">Uncharacterized protein</fullName>
    </submittedName>
</protein>
<proteinExistence type="predicted"/>
<evidence type="ECO:0000313" key="1">
    <source>
        <dbReference type="EMBL" id="HFT92341.1"/>
    </source>
</evidence>